<dbReference type="Gene3D" id="2.40.290.10">
    <property type="match status" value="1"/>
</dbReference>
<dbReference type="PANTHER" id="PTHR12604">
    <property type="entry name" value="KU AUTOANTIGEN DNA HELICASE"/>
    <property type="match status" value="1"/>
</dbReference>
<dbReference type="GO" id="GO:0043564">
    <property type="term" value="C:Ku70:Ku80 complex"/>
    <property type="evidence" value="ECO:0007669"/>
    <property type="project" value="InterPro"/>
</dbReference>
<evidence type="ECO:0000256" key="8">
    <source>
        <dbReference type="ARBA" id="ARBA00031847"/>
    </source>
</evidence>
<evidence type="ECO:0000256" key="4">
    <source>
        <dbReference type="ARBA" id="ARBA00021792"/>
    </source>
</evidence>
<dbReference type="CDD" id="cd00873">
    <property type="entry name" value="KU80"/>
    <property type="match status" value="1"/>
</dbReference>
<dbReference type="GeneID" id="30037021"/>
<keyword evidence="5" id="KW-0158">Chromosome</keyword>
<keyword evidence="7" id="KW-0238">DNA-binding</keyword>
<keyword evidence="6" id="KW-0779">Telomere</keyword>
<dbReference type="GO" id="GO:0000723">
    <property type="term" value="P:telomere maintenance"/>
    <property type="evidence" value="ECO:0007669"/>
    <property type="project" value="InterPro"/>
</dbReference>
<evidence type="ECO:0000313" key="10">
    <source>
        <dbReference type="EMBL" id="ANB13894.1"/>
    </source>
</evidence>
<dbReference type="GO" id="GO:0003684">
    <property type="term" value="F:damaged DNA binding"/>
    <property type="evidence" value="ECO:0007669"/>
    <property type="project" value="InterPro"/>
</dbReference>
<evidence type="ECO:0000256" key="7">
    <source>
        <dbReference type="ARBA" id="ARBA00023125"/>
    </source>
</evidence>
<dbReference type="SMART" id="SM00559">
    <property type="entry name" value="Ku78"/>
    <property type="match status" value="1"/>
</dbReference>
<evidence type="ECO:0000256" key="2">
    <source>
        <dbReference type="ARBA" id="ARBA00007726"/>
    </source>
</evidence>
<comment type="subcellular location">
    <subcellularLocation>
        <location evidence="1">Chromosome</location>
        <location evidence="1">Telomere</location>
    </subcellularLocation>
</comment>
<dbReference type="OrthoDB" id="30826at2759"/>
<dbReference type="SUPFAM" id="SSF100939">
    <property type="entry name" value="SPOC domain-like"/>
    <property type="match status" value="1"/>
</dbReference>
<dbReference type="KEGG" id="slb:AWJ20_4845"/>
<dbReference type="PANTHER" id="PTHR12604:SF4">
    <property type="entry name" value="X-RAY REPAIR CROSS-COMPLEMENTING PROTEIN 5"/>
    <property type="match status" value="1"/>
</dbReference>
<dbReference type="EC" id="3.6.4.12" evidence="3"/>
<feature type="domain" description="Ku" evidence="9">
    <location>
        <begin position="204"/>
        <end position="345"/>
    </location>
</feature>
<evidence type="ECO:0000256" key="1">
    <source>
        <dbReference type="ARBA" id="ARBA00004574"/>
    </source>
</evidence>
<dbReference type="GO" id="GO:0003690">
    <property type="term" value="F:double-stranded DNA binding"/>
    <property type="evidence" value="ECO:0007669"/>
    <property type="project" value="TreeGrafter"/>
</dbReference>
<accession>A0A167EC69</accession>
<proteinExistence type="inferred from homology"/>
<evidence type="ECO:0000259" key="9">
    <source>
        <dbReference type="SMART" id="SM00559"/>
    </source>
</evidence>
<dbReference type="GO" id="GO:0042162">
    <property type="term" value="F:telomeric DNA binding"/>
    <property type="evidence" value="ECO:0007669"/>
    <property type="project" value="InterPro"/>
</dbReference>
<dbReference type="GO" id="GO:0006310">
    <property type="term" value="P:DNA recombination"/>
    <property type="evidence" value="ECO:0007669"/>
    <property type="project" value="InterPro"/>
</dbReference>
<dbReference type="InterPro" id="IPR024193">
    <property type="entry name" value="Ku80"/>
</dbReference>
<protein>
    <recommendedName>
        <fullName evidence="4">ATP-dependent DNA helicase II subunit 2</fullName>
        <ecNumber evidence="3">3.6.4.12</ecNumber>
    </recommendedName>
    <alternativeName>
        <fullName evidence="8">ATP-dependent DNA helicase II subunit Ku80</fullName>
    </alternativeName>
</protein>
<comment type="similarity">
    <text evidence="2">Belongs to the ku80 family.</text>
</comment>
<dbReference type="Gene3D" id="1.10.1600.10">
    <property type="match status" value="1"/>
</dbReference>
<evidence type="ECO:0000256" key="3">
    <source>
        <dbReference type="ARBA" id="ARBA00012551"/>
    </source>
</evidence>
<dbReference type="RefSeq" id="XP_018736371.1">
    <property type="nucleotide sequence ID" value="XM_018881943.1"/>
</dbReference>
<keyword evidence="11" id="KW-1185">Reference proteome</keyword>
<dbReference type="GO" id="GO:0006303">
    <property type="term" value="P:double-strand break repair via nonhomologous end joining"/>
    <property type="evidence" value="ECO:0007669"/>
    <property type="project" value="InterPro"/>
</dbReference>
<evidence type="ECO:0000313" key="11">
    <source>
        <dbReference type="Proteomes" id="UP000189580"/>
    </source>
</evidence>
<dbReference type="GO" id="GO:0003678">
    <property type="term" value="F:DNA helicase activity"/>
    <property type="evidence" value="ECO:0007669"/>
    <property type="project" value="UniProtKB-EC"/>
</dbReference>
<reference evidence="10 11" key="1">
    <citation type="submission" date="2016-02" db="EMBL/GenBank/DDBJ databases">
        <title>Complete genome sequence and transcriptome regulation of the pentose utilising yeast Sugiyamaella lignohabitans.</title>
        <authorList>
            <person name="Bellasio M."/>
            <person name="Peymann A."/>
            <person name="Valli M."/>
            <person name="Sipitzky M."/>
            <person name="Graf A."/>
            <person name="Sauer M."/>
            <person name="Marx H."/>
            <person name="Mattanovich D."/>
        </authorList>
    </citation>
    <scope>NUCLEOTIDE SEQUENCE [LARGE SCALE GENOMIC DNA]</scope>
    <source>
        <strain evidence="10 11">CBS 10342</strain>
    </source>
</reference>
<name>A0A167EC69_9ASCO</name>
<dbReference type="InterPro" id="IPR016194">
    <property type="entry name" value="SPOC-like_C_dom_sf"/>
</dbReference>
<gene>
    <name evidence="10" type="primary">YKU80</name>
    <name evidence="10" type="ORF">AWJ20_4845</name>
</gene>
<evidence type="ECO:0000256" key="6">
    <source>
        <dbReference type="ARBA" id="ARBA00022895"/>
    </source>
</evidence>
<evidence type="ECO:0000256" key="5">
    <source>
        <dbReference type="ARBA" id="ARBA00022454"/>
    </source>
</evidence>
<dbReference type="EMBL" id="CP014502">
    <property type="protein sequence ID" value="ANB13894.1"/>
    <property type="molecule type" value="Genomic_DNA"/>
</dbReference>
<dbReference type="GO" id="GO:0000781">
    <property type="term" value="C:chromosome, telomeric region"/>
    <property type="evidence" value="ECO:0007669"/>
    <property type="project" value="UniProtKB-SubCell"/>
</dbReference>
<dbReference type="InterPro" id="IPR006164">
    <property type="entry name" value="DNA_bd_Ku70/Ku80"/>
</dbReference>
<dbReference type="Proteomes" id="UP000189580">
    <property type="component" value="Chromosome d"/>
</dbReference>
<sequence length="497" mass="56907">MICLITNGTGEMDFKKVPDLVKRLKAANIVLRILMIGMKDSGDELTTFEKEIRQSNIEELQNIERDYYPPDSDGRPDDMYMFAPYEEAYFYVSKPVVQPVGVLRQFKGVLRLGRPTEDSESVKHVIDEENTITIPVYGYPCTRRTRVPTAKSVIVKRKRPDDDGGESEDDEFNDRKVTVHFVRDYYVEKVKDENGEGEQNPDNRIILERQNLLKGYRFGSEIVTFDAETKKELSSIHLSNSPELSIYGFCSAKDVPRWYLMEASDYIVVSPEARKKDQLAMSAMILTLQLDDRVAIARYVAKPEKDAHMVLLSPYVDVDFQALILNILPFSQDYRKFQFPSLLEIKSKSGKILPPDNPQRINREPTTEMNDLMSHYIDEMDLEHAGEPDEDGEPTEYMTCEDTFNPVLHRLRNAIKVAGLTGAKNFVPPVWPELVKYSHPPAGRLDQLKPTTDRLSQLLDIKVVETKKSEKQKVKQEAEASKRVATDTDIKLEDLLS</sequence>
<organism evidence="10 11">
    <name type="scientific">Sugiyamaella lignohabitans</name>
    <dbReference type="NCBI Taxonomy" id="796027"/>
    <lineage>
        <taxon>Eukaryota</taxon>
        <taxon>Fungi</taxon>
        <taxon>Dikarya</taxon>
        <taxon>Ascomycota</taxon>
        <taxon>Saccharomycotina</taxon>
        <taxon>Dipodascomycetes</taxon>
        <taxon>Dipodascales</taxon>
        <taxon>Trichomonascaceae</taxon>
        <taxon>Sugiyamaella</taxon>
    </lineage>
</organism>
<dbReference type="AlphaFoldDB" id="A0A167EC69"/>
<dbReference type="Pfam" id="PF02735">
    <property type="entry name" value="Ku"/>
    <property type="match status" value="1"/>
</dbReference>